<dbReference type="EMBL" id="LAZR01000427">
    <property type="protein sequence ID" value="KKN69394.1"/>
    <property type="molecule type" value="Genomic_DNA"/>
</dbReference>
<gene>
    <name evidence="1" type="ORF">LCGC14_0441210</name>
</gene>
<proteinExistence type="predicted"/>
<protein>
    <submittedName>
        <fullName evidence="1">Uncharacterized protein</fullName>
    </submittedName>
</protein>
<name>A0A0F9SR77_9ZZZZ</name>
<evidence type="ECO:0000313" key="1">
    <source>
        <dbReference type="EMBL" id="KKN69394.1"/>
    </source>
</evidence>
<sequence length="61" mass="6923">MSVSDEERSIIHHWRRITKRGQLILAKLDGRLDNCEVKVQHNRSSFMGSVDPGLDSGDTDD</sequence>
<reference evidence="1" key="1">
    <citation type="journal article" date="2015" name="Nature">
        <title>Complex archaea that bridge the gap between prokaryotes and eukaryotes.</title>
        <authorList>
            <person name="Spang A."/>
            <person name="Saw J.H."/>
            <person name="Jorgensen S.L."/>
            <person name="Zaremba-Niedzwiedzka K."/>
            <person name="Martijn J."/>
            <person name="Lind A.E."/>
            <person name="van Eijk R."/>
            <person name="Schleper C."/>
            <person name="Guy L."/>
            <person name="Ettema T.J."/>
        </authorList>
    </citation>
    <scope>NUCLEOTIDE SEQUENCE</scope>
</reference>
<organism evidence="1">
    <name type="scientific">marine sediment metagenome</name>
    <dbReference type="NCBI Taxonomy" id="412755"/>
    <lineage>
        <taxon>unclassified sequences</taxon>
        <taxon>metagenomes</taxon>
        <taxon>ecological metagenomes</taxon>
    </lineage>
</organism>
<comment type="caution">
    <text evidence="1">The sequence shown here is derived from an EMBL/GenBank/DDBJ whole genome shotgun (WGS) entry which is preliminary data.</text>
</comment>
<dbReference type="AlphaFoldDB" id="A0A0F9SR77"/>
<accession>A0A0F9SR77</accession>